<feature type="compositionally biased region" description="Low complexity" evidence="8">
    <location>
        <begin position="48"/>
        <end position="63"/>
    </location>
</feature>
<proteinExistence type="inferred from homology"/>
<evidence type="ECO:0000256" key="8">
    <source>
        <dbReference type="SAM" id="MobiDB-lite"/>
    </source>
</evidence>
<dbReference type="InterPro" id="IPR039859">
    <property type="entry name" value="PFA4/ZDH16/20/ERF2-like"/>
</dbReference>
<evidence type="ECO:0000256" key="2">
    <source>
        <dbReference type="ARBA" id="ARBA00022679"/>
    </source>
</evidence>
<organism evidence="10 11">
    <name type="scientific">Nitzschia inconspicua</name>
    <dbReference type="NCBI Taxonomy" id="303405"/>
    <lineage>
        <taxon>Eukaryota</taxon>
        <taxon>Sar</taxon>
        <taxon>Stramenopiles</taxon>
        <taxon>Ochrophyta</taxon>
        <taxon>Bacillariophyta</taxon>
        <taxon>Bacillariophyceae</taxon>
        <taxon>Bacillariophycidae</taxon>
        <taxon>Bacillariales</taxon>
        <taxon>Bacillariaceae</taxon>
        <taxon>Nitzschia</taxon>
    </lineage>
</organism>
<evidence type="ECO:0000259" key="9">
    <source>
        <dbReference type="Pfam" id="PF01529"/>
    </source>
</evidence>
<keyword evidence="5 7" id="KW-0472">Membrane</keyword>
<dbReference type="OrthoDB" id="36806at2759"/>
<dbReference type="EMBL" id="JAGRRH010000021">
    <property type="protein sequence ID" value="KAG7346433.1"/>
    <property type="molecule type" value="Genomic_DNA"/>
</dbReference>
<evidence type="ECO:0000256" key="7">
    <source>
        <dbReference type="RuleBase" id="RU079119"/>
    </source>
</evidence>
<accession>A0A9K3KMH4</accession>
<feature type="transmembrane region" description="Helical" evidence="7">
    <location>
        <begin position="294"/>
        <end position="316"/>
    </location>
</feature>
<dbReference type="Proteomes" id="UP000693970">
    <property type="component" value="Unassembled WGS sequence"/>
</dbReference>
<evidence type="ECO:0000313" key="10">
    <source>
        <dbReference type="EMBL" id="KAG7346433.1"/>
    </source>
</evidence>
<evidence type="ECO:0000256" key="5">
    <source>
        <dbReference type="ARBA" id="ARBA00023136"/>
    </source>
</evidence>
<sequence length="325" mass="36556">MTIRKEIDPVVGASETGIEQVLSNEPDSFVNDTCNTTTNNDIDDSDKSNNAATNRNTTASTSNDEGDIFYSAVEEEGSPQEQRKLKHWRDSPFAVGVVNPTWKEDRPKWCGNNAAKGDIDETMAVSSIVCGCLGADRVGNFAILAQSTETYQVETIDEETGQVVTRSKQRPRLLWVIGPYWTVNMFLTWPLILGVSGWVLYRRIIKNHIAVVITWSIGTMLLMLSLCMISCRNPGILHRYNEPPPETEDWRWNDQAKTYRPPKARFDPETQVVVEGFDHTCPWTGTAIGSRNMFWFRVFIIMVPIMIGYSAILAVVGSTDILRLN</sequence>
<keyword evidence="3 7" id="KW-0812">Transmembrane</keyword>
<comment type="subcellular location">
    <subcellularLocation>
        <location evidence="1">Membrane</location>
        <topology evidence="1">Multi-pass membrane protein</topology>
    </subcellularLocation>
</comment>
<feature type="transmembrane region" description="Helical" evidence="7">
    <location>
        <begin position="207"/>
        <end position="229"/>
    </location>
</feature>
<dbReference type="GO" id="GO:0016020">
    <property type="term" value="C:membrane"/>
    <property type="evidence" value="ECO:0007669"/>
    <property type="project" value="UniProtKB-SubCell"/>
</dbReference>
<evidence type="ECO:0000256" key="4">
    <source>
        <dbReference type="ARBA" id="ARBA00022989"/>
    </source>
</evidence>
<evidence type="ECO:0000313" key="11">
    <source>
        <dbReference type="Proteomes" id="UP000693970"/>
    </source>
</evidence>
<reference evidence="10" key="1">
    <citation type="journal article" date="2021" name="Sci. Rep.">
        <title>Diploid genomic architecture of Nitzschia inconspicua, an elite biomass production diatom.</title>
        <authorList>
            <person name="Oliver A."/>
            <person name="Podell S."/>
            <person name="Pinowska A."/>
            <person name="Traller J.C."/>
            <person name="Smith S.R."/>
            <person name="McClure R."/>
            <person name="Beliaev A."/>
            <person name="Bohutskyi P."/>
            <person name="Hill E.A."/>
            <person name="Rabines A."/>
            <person name="Zheng H."/>
            <person name="Allen L.Z."/>
            <person name="Kuo A."/>
            <person name="Grigoriev I.V."/>
            <person name="Allen A.E."/>
            <person name="Hazlebeck D."/>
            <person name="Allen E.E."/>
        </authorList>
    </citation>
    <scope>NUCLEOTIDE SEQUENCE</scope>
    <source>
        <strain evidence="10">Hildebrandi</strain>
    </source>
</reference>
<name>A0A9K3KMH4_9STRA</name>
<keyword evidence="6 7" id="KW-0012">Acyltransferase</keyword>
<protein>
    <recommendedName>
        <fullName evidence="7">Palmitoyltransferase</fullName>
        <ecNumber evidence="7">2.3.1.225</ecNumber>
    </recommendedName>
</protein>
<dbReference type="PROSITE" id="PS50216">
    <property type="entry name" value="DHHC"/>
    <property type="match status" value="1"/>
</dbReference>
<dbReference type="PANTHER" id="PTHR22883">
    <property type="entry name" value="ZINC FINGER DHHC DOMAIN CONTAINING PROTEIN"/>
    <property type="match status" value="1"/>
</dbReference>
<feature type="transmembrane region" description="Helical" evidence="7">
    <location>
        <begin position="173"/>
        <end position="201"/>
    </location>
</feature>
<reference evidence="10" key="2">
    <citation type="submission" date="2021-04" db="EMBL/GenBank/DDBJ databases">
        <authorList>
            <person name="Podell S."/>
        </authorList>
    </citation>
    <scope>NUCLEOTIDE SEQUENCE</scope>
    <source>
        <strain evidence="10">Hildebrandi</strain>
    </source>
</reference>
<dbReference type="InterPro" id="IPR001594">
    <property type="entry name" value="Palmitoyltrfase_DHHC"/>
</dbReference>
<gene>
    <name evidence="10" type="ORF">IV203_005501</name>
</gene>
<keyword evidence="4 7" id="KW-1133">Transmembrane helix</keyword>
<comment type="caution">
    <text evidence="10">The sequence shown here is derived from an EMBL/GenBank/DDBJ whole genome shotgun (WGS) entry which is preliminary data.</text>
</comment>
<feature type="compositionally biased region" description="Low complexity" evidence="8">
    <location>
        <begin position="31"/>
        <end position="40"/>
    </location>
</feature>
<feature type="domain" description="Palmitoyltransferase DHHC" evidence="9">
    <location>
        <begin position="249"/>
        <end position="317"/>
    </location>
</feature>
<dbReference type="GO" id="GO:0005783">
    <property type="term" value="C:endoplasmic reticulum"/>
    <property type="evidence" value="ECO:0007669"/>
    <property type="project" value="TreeGrafter"/>
</dbReference>
<evidence type="ECO:0000256" key="1">
    <source>
        <dbReference type="ARBA" id="ARBA00004141"/>
    </source>
</evidence>
<comment type="similarity">
    <text evidence="7">Belongs to the DHHC palmitoyltransferase family.</text>
</comment>
<keyword evidence="2 7" id="KW-0808">Transferase</keyword>
<comment type="domain">
    <text evidence="7">The DHHC domain is required for palmitoyltransferase activity.</text>
</comment>
<dbReference type="AlphaFoldDB" id="A0A9K3KMH4"/>
<feature type="region of interest" description="Disordered" evidence="8">
    <location>
        <begin position="26"/>
        <end position="66"/>
    </location>
</feature>
<dbReference type="EC" id="2.3.1.225" evidence="7"/>
<keyword evidence="11" id="KW-1185">Reference proteome</keyword>
<dbReference type="PANTHER" id="PTHR22883:SF203">
    <property type="entry name" value="PALMITOYLTRANSFERASE"/>
    <property type="match status" value="1"/>
</dbReference>
<dbReference type="GO" id="GO:0006612">
    <property type="term" value="P:protein targeting to membrane"/>
    <property type="evidence" value="ECO:0007669"/>
    <property type="project" value="TreeGrafter"/>
</dbReference>
<comment type="catalytic activity">
    <reaction evidence="7">
        <text>L-cysteinyl-[protein] + hexadecanoyl-CoA = S-hexadecanoyl-L-cysteinyl-[protein] + CoA</text>
        <dbReference type="Rhea" id="RHEA:36683"/>
        <dbReference type="Rhea" id="RHEA-COMP:10131"/>
        <dbReference type="Rhea" id="RHEA-COMP:11032"/>
        <dbReference type="ChEBI" id="CHEBI:29950"/>
        <dbReference type="ChEBI" id="CHEBI:57287"/>
        <dbReference type="ChEBI" id="CHEBI:57379"/>
        <dbReference type="ChEBI" id="CHEBI:74151"/>
        <dbReference type="EC" id="2.3.1.225"/>
    </reaction>
</comment>
<evidence type="ECO:0000256" key="6">
    <source>
        <dbReference type="ARBA" id="ARBA00023315"/>
    </source>
</evidence>
<dbReference type="Pfam" id="PF01529">
    <property type="entry name" value="DHHC"/>
    <property type="match status" value="1"/>
</dbReference>
<dbReference type="GO" id="GO:0019706">
    <property type="term" value="F:protein-cysteine S-palmitoyltransferase activity"/>
    <property type="evidence" value="ECO:0007669"/>
    <property type="project" value="UniProtKB-EC"/>
</dbReference>
<evidence type="ECO:0000256" key="3">
    <source>
        <dbReference type="ARBA" id="ARBA00022692"/>
    </source>
</evidence>
<dbReference type="GO" id="GO:0005794">
    <property type="term" value="C:Golgi apparatus"/>
    <property type="evidence" value="ECO:0007669"/>
    <property type="project" value="TreeGrafter"/>
</dbReference>